<keyword evidence="4" id="KW-1185">Reference proteome</keyword>
<evidence type="ECO:0000313" key="3">
    <source>
        <dbReference type="EMBL" id="RVT88542.1"/>
    </source>
</evidence>
<protein>
    <submittedName>
        <fullName evidence="3">Tetratricopeptide repeat protein</fullName>
    </submittedName>
</protein>
<dbReference type="AlphaFoldDB" id="A0A437LT27"/>
<name>A0A437LT27_9BURK</name>
<dbReference type="SUPFAM" id="SSF48452">
    <property type="entry name" value="TPR-like"/>
    <property type="match status" value="1"/>
</dbReference>
<feature type="chain" id="PRO_5019022037" evidence="2">
    <location>
        <begin position="30"/>
        <end position="282"/>
    </location>
</feature>
<feature type="signal peptide" evidence="2">
    <location>
        <begin position="1"/>
        <end position="29"/>
    </location>
</feature>
<gene>
    <name evidence="3" type="ORF">EOD73_06110</name>
</gene>
<dbReference type="RefSeq" id="WP_127681820.1">
    <property type="nucleotide sequence ID" value="NZ_SACM01000001.1"/>
</dbReference>
<evidence type="ECO:0000256" key="1">
    <source>
        <dbReference type="SAM" id="MobiDB-lite"/>
    </source>
</evidence>
<evidence type="ECO:0000256" key="2">
    <source>
        <dbReference type="SAM" id="SignalP"/>
    </source>
</evidence>
<dbReference type="Gene3D" id="1.25.40.10">
    <property type="entry name" value="Tetratricopeptide repeat domain"/>
    <property type="match status" value="1"/>
</dbReference>
<accession>A0A437LT27</accession>
<dbReference type="InterPro" id="IPR011990">
    <property type="entry name" value="TPR-like_helical_dom_sf"/>
</dbReference>
<comment type="caution">
    <text evidence="3">The sequence shown here is derived from an EMBL/GenBank/DDBJ whole genome shotgun (WGS) entry which is preliminary data.</text>
</comment>
<keyword evidence="2" id="KW-0732">Signal</keyword>
<sequence>MPPTLLHRTPALALFIALLLALSLGMARADTKADIEADLREGRYTQADQRLQAVRQKHPDNALAAYWHAQVLHKLARDDEARAALQRAVQLDPSLAFAAQKATLNTLAAQLRVPLAASVAGAARGDDATVTAAPVPDAPRAATPPARSGSVWPWALGLGALGWLLWRWSRRRAAEASQAFAQRQTSAQGYQQATWQGHPAPAPAGVSGLGAAAIGVGAALATGAVLAAVSHGSHDHDDGTGHLGGGGDDGRGDASPDFDLGGSGGDFDGGGDFGGDSGGAFD</sequence>
<dbReference type="Pfam" id="PF14559">
    <property type="entry name" value="TPR_19"/>
    <property type="match status" value="1"/>
</dbReference>
<feature type="region of interest" description="Disordered" evidence="1">
    <location>
        <begin position="231"/>
        <end position="282"/>
    </location>
</feature>
<dbReference type="OrthoDB" id="5298822at2"/>
<reference evidence="3 4" key="1">
    <citation type="submission" date="2019-01" db="EMBL/GenBank/DDBJ databases">
        <authorList>
            <person name="Chen W.-M."/>
        </authorList>
    </citation>
    <scope>NUCLEOTIDE SEQUENCE [LARGE SCALE GENOMIC DNA]</scope>
    <source>
        <strain evidence="3 4">CCP-18</strain>
    </source>
</reference>
<dbReference type="Proteomes" id="UP000288587">
    <property type="component" value="Unassembled WGS sequence"/>
</dbReference>
<evidence type="ECO:0000313" key="4">
    <source>
        <dbReference type="Proteomes" id="UP000288587"/>
    </source>
</evidence>
<organism evidence="3 4">
    <name type="scientific">Inhella crocodyli</name>
    <dbReference type="NCBI Taxonomy" id="2499851"/>
    <lineage>
        <taxon>Bacteria</taxon>
        <taxon>Pseudomonadati</taxon>
        <taxon>Pseudomonadota</taxon>
        <taxon>Betaproteobacteria</taxon>
        <taxon>Burkholderiales</taxon>
        <taxon>Sphaerotilaceae</taxon>
        <taxon>Inhella</taxon>
    </lineage>
</organism>
<feature type="compositionally biased region" description="Gly residues" evidence="1">
    <location>
        <begin position="261"/>
        <end position="282"/>
    </location>
</feature>
<proteinExistence type="predicted"/>
<dbReference type="EMBL" id="SACM01000001">
    <property type="protein sequence ID" value="RVT88542.1"/>
    <property type="molecule type" value="Genomic_DNA"/>
</dbReference>